<comment type="caution">
    <text evidence="1">The sequence shown here is derived from an EMBL/GenBank/DDBJ whole genome shotgun (WGS) entry which is preliminary data.</text>
</comment>
<organism evidence="1 2">
    <name type="scientific">Mycena metata</name>
    <dbReference type="NCBI Taxonomy" id="1033252"/>
    <lineage>
        <taxon>Eukaryota</taxon>
        <taxon>Fungi</taxon>
        <taxon>Dikarya</taxon>
        <taxon>Basidiomycota</taxon>
        <taxon>Agaricomycotina</taxon>
        <taxon>Agaricomycetes</taxon>
        <taxon>Agaricomycetidae</taxon>
        <taxon>Agaricales</taxon>
        <taxon>Marasmiineae</taxon>
        <taxon>Mycenaceae</taxon>
        <taxon>Mycena</taxon>
    </lineage>
</organism>
<dbReference type="AlphaFoldDB" id="A0AAD7KJ64"/>
<proteinExistence type="predicted"/>
<accession>A0AAD7KJ64</accession>
<evidence type="ECO:0000313" key="1">
    <source>
        <dbReference type="EMBL" id="KAJ7786017.1"/>
    </source>
</evidence>
<dbReference type="Proteomes" id="UP001215598">
    <property type="component" value="Unassembled WGS sequence"/>
</dbReference>
<protein>
    <submittedName>
        <fullName evidence="1">Uncharacterized protein</fullName>
    </submittedName>
</protein>
<sequence>MIFEFPILRELLHKGEGTFDAFTHQCATRRYKTSSTRNSLIILREILREGLASILREVYAESLETNDPNGSKALVSRVTEGIFESAKEVTKSLKMSRKIKISPHNTLWLKKTAPLTRVLNQSSITSNNCFRVLVSWLSATLLGEYWNNQAEIGVSSSVLTLCQQASLSHIFELFFPVTVTAAEN</sequence>
<dbReference type="EMBL" id="JARKIB010000001">
    <property type="protein sequence ID" value="KAJ7786017.1"/>
    <property type="molecule type" value="Genomic_DNA"/>
</dbReference>
<gene>
    <name evidence="1" type="ORF">B0H16DRAFT_1445933</name>
</gene>
<name>A0AAD7KJ64_9AGAR</name>
<keyword evidence="2" id="KW-1185">Reference proteome</keyword>
<evidence type="ECO:0000313" key="2">
    <source>
        <dbReference type="Proteomes" id="UP001215598"/>
    </source>
</evidence>
<reference evidence="1" key="1">
    <citation type="submission" date="2023-03" db="EMBL/GenBank/DDBJ databases">
        <title>Massive genome expansion in bonnet fungi (Mycena s.s.) driven by repeated elements and novel gene families across ecological guilds.</title>
        <authorList>
            <consortium name="Lawrence Berkeley National Laboratory"/>
            <person name="Harder C.B."/>
            <person name="Miyauchi S."/>
            <person name="Viragh M."/>
            <person name="Kuo A."/>
            <person name="Thoen E."/>
            <person name="Andreopoulos B."/>
            <person name="Lu D."/>
            <person name="Skrede I."/>
            <person name="Drula E."/>
            <person name="Henrissat B."/>
            <person name="Morin E."/>
            <person name="Kohler A."/>
            <person name="Barry K."/>
            <person name="LaButti K."/>
            <person name="Morin E."/>
            <person name="Salamov A."/>
            <person name="Lipzen A."/>
            <person name="Mereny Z."/>
            <person name="Hegedus B."/>
            <person name="Baldrian P."/>
            <person name="Stursova M."/>
            <person name="Weitz H."/>
            <person name="Taylor A."/>
            <person name="Grigoriev I.V."/>
            <person name="Nagy L.G."/>
            <person name="Martin F."/>
            <person name="Kauserud H."/>
        </authorList>
    </citation>
    <scope>NUCLEOTIDE SEQUENCE</scope>
    <source>
        <strain evidence="1">CBHHK182m</strain>
    </source>
</reference>